<protein>
    <submittedName>
        <fullName evidence="3">Uncharacterized protein</fullName>
    </submittedName>
</protein>
<feature type="compositionally biased region" description="Polar residues" evidence="1">
    <location>
        <begin position="44"/>
        <end position="76"/>
    </location>
</feature>
<feature type="region of interest" description="Disordered" evidence="1">
    <location>
        <begin position="33"/>
        <end position="132"/>
    </location>
</feature>
<feature type="transmembrane region" description="Helical" evidence="2">
    <location>
        <begin position="15"/>
        <end position="34"/>
    </location>
</feature>
<evidence type="ECO:0000256" key="1">
    <source>
        <dbReference type="SAM" id="MobiDB-lite"/>
    </source>
</evidence>
<reference evidence="3 4" key="1">
    <citation type="submission" date="2022-11" db="EMBL/GenBank/DDBJ databases">
        <title>Genome Sequencing of Nocardia sp. ON39_IFM12276 and assembly.</title>
        <authorList>
            <person name="Shimojima M."/>
            <person name="Toyokawa M."/>
            <person name="Uesaka K."/>
        </authorList>
    </citation>
    <scope>NUCLEOTIDE SEQUENCE [LARGE SCALE GENOMIC DNA]</scope>
    <source>
        <strain evidence="3 4">IFM 12276</strain>
    </source>
</reference>
<accession>A0ABM8D5A0</accession>
<dbReference type="Proteomes" id="UP001317870">
    <property type="component" value="Chromosome"/>
</dbReference>
<gene>
    <name evidence="3" type="ORF">IFM12276_56020</name>
</gene>
<keyword evidence="2" id="KW-0472">Membrane</keyword>
<name>A0ABM8D5A0_9NOCA</name>
<keyword evidence="2" id="KW-1133">Transmembrane helix</keyword>
<evidence type="ECO:0000313" key="3">
    <source>
        <dbReference type="EMBL" id="BDU02574.1"/>
    </source>
</evidence>
<evidence type="ECO:0000313" key="4">
    <source>
        <dbReference type="Proteomes" id="UP001317870"/>
    </source>
</evidence>
<feature type="compositionally biased region" description="Low complexity" evidence="1">
    <location>
        <begin position="111"/>
        <end position="125"/>
    </location>
</feature>
<organism evidence="3 4">
    <name type="scientific">Nocardia sputorum</name>
    <dbReference type="NCBI Taxonomy" id="2984338"/>
    <lineage>
        <taxon>Bacteria</taxon>
        <taxon>Bacillati</taxon>
        <taxon>Actinomycetota</taxon>
        <taxon>Actinomycetes</taxon>
        <taxon>Mycobacteriales</taxon>
        <taxon>Nocardiaceae</taxon>
        <taxon>Nocardia</taxon>
    </lineage>
</organism>
<sequence>MTARIGAPIVTGSPGASGALMFVMIVVSVGPYPLKNSRVRPPDTGSTQRRTSSGGHASPPATTTRNSSSPVGSTDASAAGVTNAWVTASRRSRDAKSSPPNTVGDATTMVAAPPSASSNSSTEASNDGDAKCSVRDALVTRYRSRCSAQKLASPAWVTTTPFGVPVEPEV</sequence>
<evidence type="ECO:0000256" key="2">
    <source>
        <dbReference type="SAM" id="Phobius"/>
    </source>
</evidence>
<keyword evidence="4" id="KW-1185">Reference proteome</keyword>
<dbReference type="EMBL" id="AP026978">
    <property type="protein sequence ID" value="BDU02574.1"/>
    <property type="molecule type" value="Genomic_DNA"/>
</dbReference>
<proteinExistence type="predicted"/>
<keyword evidence="2" id="KW-0812">Transmembrane</keyword>